<dbReference type="Pfam" id="PF13424">
    <property type="entry name" value="TPR_12"/>
    <property type="match status" value="1"/>
</dbReference>
<dbReference type="PANTHER" id="PTHR47691:SF3">
    <property type="entry name" value="HTH-TYPE TRANSCRIPTIONAL REGULATOR RV0890C-RELATED"/>
    <property type="match status" value="1"/>
</dbReference>
<keyword evidence="3" id="KW-1185">Reference proteome</keyword>
<reference evidence="2 3" key="1">
    <citation type="journal article" date="2021" name="Environ. Microbiol.">
        <title>New insights into the diversity and evolution of the archaeal mobilome from three complete genomes of Saccharolobus shibatae.</title>
        <authorList>
            <person name="Medvedeva S."/>
            <person name="Brandt D."/>
            <person name="Cvirkaite-Krupovic V."/>
            <person name="Liu Y."/>
            <person name="Severinov K."/>
            <person name="Ishino S."/>
            <person name="Ishino Y."/>
            <person name="Prangishvili D."/>
            <person name="Kalinowski J."/>
            <person name="Krupovic M."/>
        </authorList>
    </citation>
    <scope>NUCLEOTIDE SEQUENCE [LARGE SCALE GENOMIC DNA]</scope>
    <source>
        <strain evidence="2 3">S38A</strain>
    </source>
</reference>
<sequence>MSFKKAIKKRLGQNTKDQEILDIISDETNLTIITMLKAEPSYVRKIAQQLGMKESHVSDRLRKMEKVGLVSSSWVRIYNKNVKLYYSVIDLLEISFTQIGYVIRGKDKESEIIIPHNISENALPKVKFFIGRRAELEFIRSWKGPVIIWGMPGIGKTTLVAKFIWDNGMENRTFWYNCKEIDTFQYFLGKLAAFTFLKGYRTLPNYMIAGVKDFSMLIDVAINEIINNDILLVFDNYDLCKDESIKLFVNQLIEKGKKLFLISRKPIKNVPKTDVIHLQGMDEDEIKEFFSAICNKSYYDVLSYASKLGGNPLGLHFLCTSTLSEDEKSLTNSFKEWLIAELRKMLSNEHMKILEQLSVFNSPISLDSLRSLIHIKGFINYLRDLENMSLVNTSGQNYWISYILKDIIYENSSSQEELHKKAAYYHLKFLDPFSRLEAMYHFIKAGEIEEALSLVNYLPKLANAGLLEKVNDLFKDVTEEELSPNGRIKFKYFKALYLYLSGKINEAVRLFEDIESIIRSIKDWETYAQLLYFLCSSYIVINNHERAKQVCEKGMKIYEKRNSIWFSKIATLMAEVYEETGKLDNSLNLLQRALDSIDKLDIENRASILHQIAMVYYRKGDIKNSRIIAESALEIYRKTHNLFGSGYCEWIIASIFIEEGDPILAMEYYNKAIEDLTRCMASGHLVVCLSERSVLNLRLGNIEKSREDIEKVDLYVNKIQEPLLQGIALRGISIYVAEVEKNIGKAISYLMKSLELIDELVIDEKALTLWTLGLLELKSGMKDQGVAHLKEAKKILREVGWESRAIEVEKAINAVINGDLNNLYPKTARSYL</sequence>
<proteinExistence type="predicted"/>
<evidence type="ECO:0000313" key="3">
    <source>
        <dbReference type="Proteomes" id="UP000694036"/>
    </source>
</evidence>
<dbReference type="SMART" id="SM00418">
    <property type="entry name" value="HTH_ARSR"/>
    <property type="match status" value="1"/>
</dbReference>
<dbReference type="RefSeq" id="WP_218259478.1">
    <property type="nucleotide sequence ID" value="NZ_CP077713.1"/>
</dbReference>
<evidence type="ECO:0000313" key="2">
    <source>
        <dbReference type="EMBL" id="QXJ34158.1"/>
    </source>
</evidence>
<feature type="domain" description="HTH arsR-type" evidence="1">
    <location>
        <begin position="19"/>
        <end position="97"/>
    </location>
</feature>
<dbReference type="EMBL" id="CP077713">
    <property type="protein sequence ID" value="QXJ34158.1"/>
    <property type="molecule type" value="Genomic_DNA"/>
</dbReference>
<dbReference type="InterPro" id="IPR011991">
    <property type="entry name" value="ArsR-like_HTH"/>
</dbReference>
<name>A0A8F5BZ50_9CREN</name>
<dbReference type="InterPro" id="IPR019734">
    <property type="entry name" value="TPR_rpt"/>
</dbReference>
<dbReference type="Pfam" id="PF01022">
    <property type="entry name" value="HTH_5"/>
    <property type="match status" value="1"/>
</dbReference>
<dbReference type="AlphaFoldDB" id="A0A8F5BZ50"/>
<dbReference type="PANTHER" id="PTHR47691">
    <property type="entry name" value="REGULATOR-RELATED"/>
    <property type="match status" value="1"/>
</dbReference>
<dbReference type="Pfam" id="PF13181">
    <property type="entry name" value="TPR_8"/>
    <property type="match status" value="1"/>
</dbReference>
<organism evidence="2 3">
    <name type="scientific">Saccharolobus shibatae</name>
    <dbReference type="NCBI Taxonomy" id="2286"/>
    <lineage>
        <taxon>Archaea</taxon>
        <taxon>Thermoproteota</taxon>
        <taxon>Thermoprotei</taxon>
        <taxon>Sulfolobales</taxon>
        <taxon>Sulfolobaceae</taxon>
        <taxon>Saccharolobus</taxon>
    </lineage>
</organism>
<dbReference type="SMART" id="SM00028">
    <property type="entry name" value="TPR"/>
    <property type="match status" value="5"/>
</dbReference>
<dbReference type="InterPro" id="IPR001845">
    <property type="entry name" value="HTH_ArsR_DNA-bd_dom"/>
</dbReference>
<dbReference type="CDD" id="cd00090">
    <property type="entry name" value="HTH_ARSR"/>
    <property type="match status" value="1"/>
</dbReference>
<protein>
    <recommendedName>
        <fullName evidence="1">HTH arsR-type domain-containing protein</fullName>
    </recommendedName>
</protein>
<evidence type="ECO:0000259" key="1">
    <source>
        <dbReference type="SMART" id="SM00418"/>
    </source>
</evidence>
<dbReference type="GO" id="GO:0003700">
    <property type="term" value="F:DNA-binding transcription factor activity"/>
    <property type="evidence" value="ECO:0007669"/>
    <property type="project" value="InterPro"/>
</dbReference>
<dbReference type="Proteomes" id="UP000694036">
    <property type="component" value="Chromosome"/>
</dbReference>
<dbReference type="GeneID" id="65556146"/>
<accession>A0A8F5BZ50</accession>
<gene>
    <name evidence="2" type="ORF">J5U22_00703</name>
</gene>